<evidence type="ECO:0000313" key="1">
    <source>
        <dbReference type="EMBL" id="KKQ89379.1"/>
    </source>
</evidence>
<gene>
    <name evidence="1" type="ORF">UT12_C0015G0010</name>
</gene>
<dbReference type="InterPro" id="IPR029063">
    <property type="entry name" value="SAM-dependent_MTases_sf"/>
</dbReference>
<evidence type="ECO:0008006" key="3">
    <source>
        <dbReference type="Google" id="ProtNLM"/>
    </source>
</evidence>
<reference evidence="1 2" key="1">
    <citation type="journal article" date="2015" name="Nature">
        <title>rRNA introns, odd ribosomes, and small enigmatic genomes across a large radiation of phyla.</title>
        <authorList>
            <person name="Brown C.T."/>
            <person name="Hug L.A."/>
            <person name="Thomas B.C."/>
            <person name="Sharon I."/>
            <person name="Castelle C.J."/>
            <person name="Singh A."/>
            <person name="Wilkins M.J."/>
            <person name="Williams K.H."/>
            <person name="Banfield J.F."/>
        </authorList>
    </citation>
    <scope>NUCLEOTIDE SEQUENCE [LARGE SCALE GENOMIC DNA]</scope>
</reference>
<dbReference type="EMBL" id="LBVP01000015">
    <property type="protein sequence ID" value="KKQ89379.1"/>
    <property type="molecule type" value="Genomic_DNA"/>
</dbReference>
<dbReference type="CDD" id="cd02440">
    <property type="entry name" value="AdoMet_MTases"/>
    <property type="match status" value="1"/>
</dbReference>
<dbReference type="Gene3D" id="3.40.50.150">
    <property type="entry name" value="Vaccinia Virus protein VP39"/>
    <property type="match status" value="1"/>
</dbReference>
<dbReference type="Proteomes" id="UP000034893">
    <property type="component" value="Unassembled WGS sequence"/>
</dbReference>
<accession>A0A0G0NU32</accession>
<dbReference type="Pfam" id="PF13489">
    <property type="entry name" value="Methyltransf_23"/>
    <property type="match status" value="1"/>
</dbReference>
<sequence length="363" mass="42404">MKIIIPPIFNSKSSYAFLPLYIFESITLSVNSFNYFVVKFFLGVLRILVKIRLRAVAISSHVHRGRFLPQEVVNDIYTREAESYEWKHHCTTNFRDAWWRRTAAFHILSLAKKNSLTKIKILDLGTGIGLSLEEMLKIFESSDLNVEAVGLDYNVAMLERANKVTLPRMFKEGLLETGKREVSFVRGDASNLRGIKENRKEFSYFNEGEFDFVTLICGAGGIHLPLEAFIEQLGVLKEGGYLIIIDIHRPMYQFDEHWPWFLRFFNTDLFQYLGWKEITLPLVLRDLWGWFDPTTLFYLLPFTTDLQNLTGFAVNYFEVISEKWWFNLPVMTTGKLILKKEKYSQVELIDRAKTQKELFDSLV</sequence>
<evidence type="ECO:0000313" key="2">
    <source>
        <dbReference type="Proteomes" id="UP000034893"/>
    </source>
</evidence>
<protein>
    <recommendedName>
        <fullName evidence="3">Methyltransferase domain-containing protein</fullName>
    </recommendedName>
</protein>
<dbReference type="AlphaFoldDB" id="A0A0G0NU32"/>
<dbReference type="SUPFAM" id="SSF53335">
    <property type="entry name" value="S-adenosyl-L-methionine-dependent methyltransferases"/>
    <property type="match status" value="1"/>
</dbReference>
<comment type="caution">
    <text evidence="1">The sequence shown here is derived from an EMBL/GenBank/DDBJ whole genome shotgun (WGS) entry which is preliminary data.</text>
</comment>
<organism evidence="1 2">
    <name type="scientific">Candidatus Curtissbacteria bacterium GW2011_GWC2_38_9</name>
    <dbReference type="NCBI Taxonomy" id="1618414"/>
    <lineage>
        <taxon>Bacteria</taxon>
        <taxon>Candidatus Curtissiibacteriota</taxon>
    </lineage>
</organism>
<proteinExistence type="predicted"/>
<name>A0A0G0NU32_9BACT</name>
<dbReference type="PANTHER" id="PTHR43591">
    <property type="entry name" value="METHYLTRANSFERASE"/>
    <property type="match status" value="1"/>
</dbReference>